<protein>
    <submittedName>
        <fullName evidence="2">Ribbon-helix-helix protein, CopG family</fullName>
    </submittedName>
</protein>
<dbReference type="InterPro" id="IPR013321">
    <property type="entry name" value="Arc_rbn_hlx_hlx"/>
</dbReference>
<evidence type="ECO:0000259" key="1">
    <source>
        <dbReference type="Pfam" id="PF01402"/>
    </source>
</evidence>
<evidence type="ECO:0000313" key="2">
    <source>
        <dbReference type="EMBL" id="HDP14455.1"/>
    </source>
</evidence>
<gene>
    <name evidence="2" type="ORF">ENN26_01575</name>
</gene>
<accession>A0A7C1CD34</accession>
<proteinExistence type="predicted"/>
<dbReference type="Gene3D" id="1.10.1220.10">
    <property type="entry name" value="Met repressor-like"/>
    <property type="match status" value="1"/>
</dbReference>
<dbReference type="AlphaFoldDB" id="A0A7C1CD34"/>
<dbReference type="SUPFAM" id="SSF47598">
    <property type="entry name" value="Ribbon-helix-helix"/>
    <property type="match status" value="1"/>
</dbReference>
<reference evidence="2" key="1">
    <citation type="journal article" date="2020" name="mSystems">
        <title>Genome- and Community-Level Interaction Insights into Carbon Utilization and Element Cycling Functions of Hydrothermarchaeota in Hydrothermal Sediment.</title>
        <authorList>
            <person name="Zhou Z."/>
            <person name="Liu Y."/>
            <person name="Xu W."/>
            <person name="Pan J."/>
            <person name="Luo Z.H."/>
            <person name="Li M."/>
        </authorList>
    </citation>
    <scope>NUCLEOTIDE SEQUENCE [LARGE SCALE GENOMIC DNA]</scope>
    <source>
        <strain evidence="2">SpSt-116</strain>
    </source>
</reference>
<dbReference type="InterPro" id="IPR002145">
    <property type="entry name" value="CopG"/>
</dbReference>
<organism evidence="2">
    <name type="scientific">Thermofilum adornatum</name>
    <dbReference type="NCBI Taxonomy" id="1365176"/>
    <lineage>
        <taxon>Archaea</taxon>
        <taxon>Thermoproteota</taxon>
        <taxon>Thermoprotei</taxon>
        <taxon>Thermofilales</taxon>
        <taxon>Thermofilaceae</taxon>
        <taxon>Thermofilum</taxon>
    </lineage>
</organism>
<feature type="domain" description="Ribbon-helix-helix protein CopG" evidence="1">
    <location>
        <begin position="7"/>
        <end position="44"/>
    </location>
</feature>
<comment type="caution">
    <text evidence="2">The sequence shown here is derived from an EMBL/GenBank/DDBJ whole genome shotgun (WGS) entry which is preliminary data.</text>
</comment>
<dbReference type="InterPro" id="IPR010985">
    <property type="entry name" value="Ribbon_hlx_hlx"/>
</dbReference>
<sequence length="107" mass="12137">MRKKNVLLQVRVPEDIVEELDQLVASGYFKSRSEAVAEGIRRLLLAYSTQSKIPGSIFKLTTEASPQQDLGPGDTFEINVEEAKKRILEFFGSDSVDYVVKKMRMRV</sequence>
<dbReference type="Pfam" id="PF01402">
    <property type="entry name" value="RHH_1"/>
    <property type="match status" value="1"/>
</dbReference>
<dbReference type="GO" id="GO:0006355">
    <property type="term" value="P:regulation of DNA-templated transcription"/>
    <property type="evidence" value="ECO:0007669"/>
    <property type="project" value="InterPro"/>
</dbReference>
<dbReference type="CDD" id="cd22231">
    <property type="entry name" value="RHH_NikR_HicB-like"/>
    <property type="match status" value="1"/>
</dbReference>
<name>A0A7C1CD34_9CREN</name>
<dbReference type="EMBL" id="DSAY01000030">
    <property type="protein sequence ID" value="HDP14455.1"/>
    <property type="molecule type" value="Genomic_DNA"/>
</dbReference>